<dbReference type="Pfam" id="PF04352">
    <property type="entry name" value="ProQ"/>
    <property type="match status" value="1"/>
</dbReference>
<keyword evidence="5" id="KW-1185">Reference proteome</keyword>
<proteinExistence type="predicted"/>
<feature type="region of interest" description="Disordered" evidence="2">
    <location>
        <begin position="82"/>
        <end position="132"/>
    </location>
</feature>
<feature type="domain" description="ProQ/FinO" evidence="3">
    <location>
        <begin position="10"/>
        <end position="74"/>
    </location>
</feature>
<evidence type="ECO:0000256" key="1">
    <source>
        <dbReference type="ARBA" id="ARBA00022884"/>
    </source>
</evidence>
<name>A0ABX1TT53_9GAMM</name>
<evidence type="ECO:0000313" key="4">
    <source>
        <dbReference type="EMBL" id="NMQ21149.1"/>
    </source>
</evidence>
<evidence type="ECO:0000259" key="3">
    <source>
        <dbReference type="Pfam" id="PF04352"/>
    </source>
</evidence>
<dbReference type="EMBL" id="SPMZ01000077">
    <property type="protein sequence ID" value="NMQ21149.1"/>
    <property type="molecule type" value="Genomic_DNA"/>
</dbReference>
<reference evidence="4 5" key="1">
    <citation type="submission" date="2019-03" db="EMBL/GenBank/DDBJ databases">
        <title>Metabolic reconstructions from genomes of highly enriched 'Candidatus Accumulibacter' and 'Candidatus Competibacter' bioreactor populations.</title>
        <authorList>
            <person name="Annavajhala M.K."/>
            <person name="Welles L."/>
            <person name="Abbas B."/>
            <person name="Sorokin D."/>
            <person name="Park H."/>
            <person name="Van Loosdrecht M."/>
            <person name="Chandran K."/>
        </authorList>
    </citation>
    <scope>NUCLEOTIDE SEQUENCE [LARGE SCALE GENOMIC DNA]</scope>
    <source>
        <strain evidence="4 5">SBR_G</strain>
    </source>
</reference>
<evidence type="ECO:0000313" key="5">
    <source>
        <dbReference type="Proteomes" id="UP000760480"/>
    </source>
</evidence>
<organism evidence="4 5">
    <name type="scientific">Candidatus Competibacter phosphatis</name>
    <dbReference type="NCBI Taxonomy" id="221280"/>
    <lineage>
        <taxon>Bacteria</taxon>
        <taxon>Pseudomonadati</taxon>
        <taxon>Pseudomonadota</taxon>
        <taxon>Gammaproteobacteria</taxon>
        <taxon>Candidatus Competibacteraceae</taxon>
        <taxon>Candidatus Competibacter</taxon>
    </lineage>
</organism>
<gene>
    <name evidence="4" type="ORF">E4P82_19280</name>
</gene>
<evidence type="ECO:0000256" key="2">
    <source>
        <dbReference type="SAM" id="MobiDB-lite"/>
    </source>
</evidence>
<dbReference type="InterPro" id="IPR016103">
    <property type="entry name" value="ProQ/FinO"/>
</dbReference>
<dbReference type="Gene3D" id="1.10.1710.10">
    <property type="entry name" value="ProQ/FinO domain"/>
    <property type="match status" value="1"/>
</dbReference>
<comment type="caution">
    <text evidence="4">The sequence shown here is derived from an EMBL/GenBank/DDBJ whole genome shotgun (WGS) entry which is preliminary data.</text>
</comment>
<dbReference type="InterPro" id="IPR036442">
    <property type="entry name" value="ProQ/FinO_sf"/>
</dbReference>
<protein>
    <recommendedName>
        <fullName evidence="3">ProQ/FinO domain-containing protein</fullName>
    </recommendedName>
</protein>
<dbReference type="SUPFAM" id="SSF48657">
    <property type="entry name" value="FinO-like"/>
    <property type="match status" value="1"/>
</dbReference>
<keyword evidence="1" id="KW-0694">RNA-binding</keyword>
<dbReference type="Proteomes" id="UP000760480">
    <property type="component" value="Unassembled WGS sequence"/>
</dbReference>
<sequence>MSKSDHRAIQTLHNRLQERFPLAFPKHYDDLRPLKIGILADVIKQLPDVDPTALRRALANHTSRDGYLLALIHGRGGSTLRFGWPTRRNRDHGGAGGSPKTARCVHKARPGPSRTSTDTQGAGGETPPAAGD</sequence>
<accession>A0ABX1TT53</accession>